<dbReference type="Proteomes" id="UP001516588">
    <property type="component" value="Unassembled WGS sequence"/>
</dbReference>
<feature type="signal peptide" evidence="1">
    <location>
        <begin position="1"/>
        <end position="20"/>
    </location>
</feature>
<evidence type="ECO:0000256" key="1">
    <source>
        <dbReference type="SAM" id="SignalP"/>
    </source>
</evidence>
<dbReference type="RefSeq" id="WP_226384958.1">
    <property type="nucleotide sequence ID" value="NZ_JADCKA010000003.1"/>
</dbReference>
<protein>
    <recommendedName>
        <fullName evidence="4">Lipoprotein</fullName>
    </recommendedName>
</protein>
<dbReference type="PROSITE" id="PS51257">
    <property type="entry name" value="PROKAR_LIPOPROTEIN"/>
    <property type="match status" value="1"/>
</dbReference>
<organism evidence="2 3">
    <name type="scientific">Gallibacter intestinalis</name>
    <dbReference type="NCBI Taxonomy" id="2779356"/>
    <lineage>
        <taxon>Bacteria</taxon>
        <taxon>Bacillati</taxon>
        <taxon>Bacillota</taxon>
        <taxon>Clostridia</taxon>
        <taxon>Eubacteriales</taxon>
        <taxon>Eubacteriaceae</taxon>
        <taxon>Gallibacter</taxon>
    </lineage>
</organism>
<gene>
    <name evidence="2" type="ORF">INF20_03235</name>
</gene>
<evidence type="ECO:0008006" key="4">
    <source>
        <dbReference type="Google" id="ProtNLM"/>
    </source>
</evidence>
<name>A0ABR9QX04_9FIRM</name>
<evidence type="ECO:0000313" key="3">
    <source>
        <dbReference type="Proteomes" id="UP001516588"/>
    </source>
</evidence>
<keyword evidence="1" id="KW-0732">Signal</keyword>
<sequence>MKKKFLSLMLVAVVAIGLTACGGSGDSDTKEATTQESAKIEKSIDAVAEELGLTGGSDTLYEMIGATAGKEYNDGTVELYQFDADSSEYKDIVDGNGVITAAAYKDGIVLVFSGDADNKIIEAFNGLEFK</sequence>
<evidence type="ECO:0000313" key="2">
    <source>
        <dbReference type="EMBL" id="MBE5035292.1"/>
    </source>
</evidence>
<proteinExistence type="predicted"/>
<accession>A0ABR9QX04</accession>
<feature type="chain" id="PRO_5046542045" description="Lipoprotein" evidence="1">
    <location>
        <begin position="21"/>
        <end position="130"/>
    </location>
</feature>
<reference evidence="2 3" key="1">
    <citation type="submission" date="2020-10" db="EMBL/GenBank/DDBJ databases">
        <title>ChiBAC.</title>
        <authorList>
            <person name="Zenner C."/>
            <person name="Hitch T.C.A."/>
            <person name="Clavel T."/>
        </authorList>
    </citation>
    <scope>NUCLEOTIDE SEQUENCE [LARGE SCALE GENOMIC DNA]</scope>
    <source>
        <strain evidence="2 3">DSM 108706</strain>
    </source>
</reference>
<comment type="caution">
    <text evidence="2">The sequence shown here is derived from an EMBL/GenBank/DDBJ whole genome shotgun (WGS) entry which is preliminary data.</text>
</comment>
<keyword evidence="3" id="KW-1185">Reference proteome</keyword>
<dbReference type="EMBL" id="JADCKA010000003">
    <property type="protein sequence ID" value="MBE5035292.1"/>
    <property type="molecule type" value="Genomic_DNA"/>
</dbReference>